<dbReference type="OMA" id="ATRNIHF"/>
<dbReference type="STRING" id="3885.V7BEM9"/>
<dbReference type="InterPro" id="IPR018289">
    <property type="entry name" value="MULE_transposase_dom"/>
</dbReference>
<proteinExistence type="predicted"/>
<dbReference type="PANTHER" id="PTHR31973:SF195">
    <property type="entry name" value="MUDR FAMILY TRANSPOSASE"/>
    <property type="match status" value="1"/>
</dbReference>
<name>V7BEM9_PHAVU</name>
<evidence type="ECO:0000313" key="3">
    <source>
        <dbReference type="EMBL" id="ESW16289.1"/>
    </source>
</evidence>
<dbReference type="EMBL" id="CM002294">
    <property type="protein sequence ID" value="ESW16289.1"/>
    <property type="molecule type" value="Genomic_DNA"/>
</dbReference>
<feature type="region of interest" description="Disordered" evidence="1">
    <location>
        <begin position="481"/>
        <end position="502"/>
    </location>
</feature>
<sequence>MDFWYFGESSLNTEKEPIIRDMVYEFSEDDEQEEYIPEEHTFPILSNHNVQSFSRATRNIHFDLSEGMSFNSNESTLNAIKQYHIDQGYNFMVVESKPNKYTTHSVPGTIVQYITCPYVVDGVEDQSNYILECVFWSFKPCIEGFKYCKPIVQVDGTFLTGKYHDTLLIAINQDGNLNIFSLAFTIVEGETKEALIWFSQLLQEYVTSQSNLCMITDRGTTILLVLQSPEVASEEDGLTSMYCIRHIASNFNKWFKNVELKRKVINVGYEMKQPTLQAKLSAIRAEFPHAVFWIDQIPLEKWTQAYDGGKRYGHMTTNLVESMNSVLKGAQSLLICALVKTIFERTKCLNETQSAMCHVQRYGRENSDFDVEDMLITELRHYLTTYTVKLNEWWCDYEEIQAICLPCPYVIAVCSFCHLQLTTFVAPVYSVHNIFKAYEVQFNPVRNQDYWSTYTGPNLLPDPMMHQHQLGRPNTQRIHKEMDDSIPNKPKKCSYCRTEGHN</sequence>
<evidence type="ECO:0000259" key="2">
    <source>
        <dbReference type="Pfam" id="PF10551"/>
    </source>
</evidence>
<feature type="domain" description="MULE transposase" evidence="2">
    <location>
        <begin position="152"/>
        <end position="250"/>
    </location>
</feature>
<evidence type="ECO:0000256" key="1">
    <source>
        <dbReference type="SAM" id="MobiDB-lite"/>
    </source>
</evidence>
<gene>
    <name evidence="3" type="ORF">PHAVU_007G144200g</name>
</gene>
<dbReference type="OrthoDB" id="1426028at2759"/>
<dbReference type="AlphaFoldDB" id="V7BEM9"/>
<organism evidence="3 4">
    <name type="scientific">Phaseolus vulgaris</name>
    <name type="common">Kidney bean</name>
    <name type="synonym">French bean</name>
    <dbReference type="NCBI Taxonomy" id="3885"/>
    <lineage>
        <taxon>Eukaryota</taxon>
        <taxon>Viridiplantae</taxon>
        <taxon>Streptophyta</taxon>
        <taxon>Embryophyta</taxon>
        <taxon>Tracheophyta</taxon>
        <taxon>Spermatophyta</taxon>
        <taxon>Magnoliopsida</taxon>
        <taxon>eudicotyledons</taxon>
        <taxon>Gunneridae</taxon>
        <taxon>Pentapetalae</taxon>
        <taxon>rosids</taxon>
        <taxon>fabids</taxon>
        <taxon>Fabales</taxon>
        <taxon>Fabaceae</taxon>
        <taxon>Papilionoideae</taxon>
        <taxon>50 kb inversion clade</taxon>
        <taxon>NPAAA clade</taxon>
        <taxon>indigoferoid/millettioid clade</taxon>
        <taxon>Phaseoleae</taxon>
        <taxon>Phaseolus</taxon>
    </lineage>
</organism>
<dbReference type="Pfam" id="PF10551">
    <property type="entry name" value="MULE"/>
    <property type="match status" value="1"/>
</dbReference>
<dbReference type="Gramene" id="ESW16289">
    <property type="protein sequence ID" value="ESW16289"/>
    <property type="gene ID" value="PHAVU_007G144200g"/>
</dbReference>
<protein>
    <recommendedName>
        <fullName evidence="2">MULE transposase domain-containing protein</fullName>
    </recommendedName>
</protein>
<dbReference type="PANTHER" id="PTHR31973">
    <property type="entry name" value="POLYPROTEIN, PUTATIVE-RELATED"/>
    <property type="match status" value="1"/>
</dbReference>
<evidence type="ECO:0000313" key="4">
    <source>
        <dbReference type="Proteomes" id="UP000000226"/>
    </source>
</evidence>
<dbReference type="Proteomes" id="UP000000226">
    <property type="component" value="Chromosome 7"/>
</dbReference>
<keyword evidence="4" id="KW-1185">Reference proteome</keyword>
<reference evidence="4" key="1">
    <citation type="journal article" date="2014" name="Nat. Genet.">
        <title>A reference genome for common bean and genome-wide analysis of dual domestications.</title>
        <authorList>
            <person name="Schmutz J."/>
            <person name="McClean P.E."/>
            <person name="Mamidi S."/>
            <person name="Wu G.A."/>
            <person name="Cannon S.B."/>
            <person name="Grimwood J."/>
            <person name="Jenkins J."/>
            <person name="Shu S."/>
            <person name="Song Q."/>
            <person name="Chavarro C."/>
            <person name="Torres-Torres M."/>
            <person name="Geffroy V."/>
            <person name="Moghaddam S.M."/>
            <person name="Gao D."/>
            <person name="Abernathy B."/>
            <person name="Barry K."/>
            <person name="Blair M."/>
            <person name="Brick M.A."/>
            <person name="Chovatia M."/>
            <person name="Gepts P."/>
            <person name="Goodstein D.M."/>
            <person name="Gonzales M."/>
            <person name="Hellsten U."/>
            <person name="Hyten D.L."/>
            <person name="Jia G."/>
            <person name="Kelly J.D."/>
            <person name="Kudrna D."/>
            <person name="Lee R."/>
            <person name="Richard M.M."/>
            <person name="Miklas P.N."/>
            <person name="Osorno J.M."/>
            <person name="Rodrigues J."/>
            <person name="Thareau V."/>
            <person name="Urrea C.A."/>
            <person name="Wang M."/>
            <person name="Yu Y."/>
            <person name="Zhang M."/>
            <person name="Wing R.A."/>
            <person name="Cregan P.B."/>
            <person name="Rokhsar D.S."/>
            <person name="Jackson S.A."/>
        </authorList>
    </citation>
    <scope>NUCLEOTIDE SEQUENCE [LARGE SCALE GENOMIC DNA]</scope>
    <source>
        <strain evidence="4">cv. G19833</strain>
    </source>
</reference>
<accession>V7BEM9</accession>